<feature type="transmembrane region" description="Helical" evidence="2">
    <location>
        <begin position="12"/>
        <end position="32"/>
    </location>
</feature>
<dbReference type="EMBL" id="JAOQKC010000020">
    <property type="protein sequence ID" value="MCU6697856.1"/>
    <property type="molecule type" value="Genomic_DNA"/>
</dbReference>
<dbReference type="PANTHER" id="PTHR45867">
    <property type="entry name" value="PURPLE ACID PHOSPHATASE"/>
    <property type="match status" value="1"/>
</dbReference>
<dbReference type="SUPFAM" id="SSF56300">
    <property type="entry name" value="Metallo-dependent phosphatases"/>
    <property type="match status" value="1"/>
</dbReference>
<feature type="domain" description="Purple acid phosphatase N-terminal" evidence="4">
    <location>
        <begin position="88"/>
        <end position="172"/>
    </location>
</feature>
<feature type="domain" description="Calcineurin-like phosphoesterase" evidence="3">
    <location>
        <begin position="181"/>
        <end position="384"/>
    </location>
</feature>
<keyword evidence="1" id="KW-0732">Signal</keyword>
<dbReference type="Gene3D" id="3.60.21.10">
    <property type="match status" value="1"/>
</dbReference>
<dbReference type="PANTHER" id="PTHR45867:SF3">
    <property type="entry name" value="ACID PHOSPHATASE TYPE 7"/>
    <property type="match status" value="1"/>
</dbReference>
<keyword evidence="2" id="KW-0472">Membrane</keyword>
<reference evidence="5 6" key="1">
    <citation type="journal article" date="2021" name="ISME Commun">
        <title>Automated analysis of genomic sequences facilitates high-throughput and comprehensive description of bacteria.</title>
        <authorList>
            <person name="Hitch T.C.A."/>
        </authorList>
    </citation>
    <scope>NUCLEOTIDE SEQUENCE [LARGE SCALE GENOMIC DNA]</scope>
    <source>
        <strain evidence="5 6">Sanger_04</strain>
    </source>
</reference>
<dbReference type="Proteomes" id="UP001652461">
    <property type="component" value="Unassembled WGS sequence"/>
</dbReference>
<evidence type="ECO:0000256" key="1">
    <source>
        <dbReference type="ARBA" id="ARBA00022729"/>
    </source>
</evidence>
<keyword evidence="6" id="KW-1185">Reference proteome</keyword>
<gene>
    <name evidence="5" type="ORF">OCV63_13280</name>
</gene>
<comment type="caution">
    <text evidence="5">The sequence shown here is derived from an EMBL/GenBank/DDBJ whole genome shotgun (WGS) entry which is preliminary data.</text>
</comment>
<keyword evidence="2" id="KW-0812">Transmembrane</keyword>
<dbReference type="Pfam" id="PF16656">
    <property type="entry name" value="Pur_ac_phosph_N"/>
    <property type="match status" value="1"/>
</dbReference>
<evidence type="ECO:0000259" key="4">
    <source>
        <dbReference type="Pfam" id="PF16656"/>
    </source>
</evidence>
<evidence type="ECO:0000256" key="2">
    <source>
        <dbReference type="SAM" id="Phobius"/>
    </source>
</evidence>
<proteinExistence type="predicted"/>
<dbReference type="Gene3D" id="2.60.40.380">
    <property type="entry name" value="Purple acid phosphatase-like, N-terminal"/>
    <property type="match status" value="1"/>
</dbReference>
<dbReference type="SUPFAM" id="SSF49363">
    <property type="entry name" value="Purple acid phosphatase, N-terminal domain"/>
    <property type="match status" value="1"/>
</dbReference>
<dbReference type="RefSeq" id="WP_158364621.1">
    <property type="nucleotide sequence ID" value="NZ_JAOQKC010000020.1"/>
</dbReference>
<dbReference type="InterPro" id="IPR004843">
    <property type="entry name" value="Calcineurin-like_PHP"/>
</dbReference>
<organism evidence="5 6">
    <name type="scientific">Laedolimicola ammoniilytica</name>
    <dbReference type="NCBI Taxonomy" id="2981771"/>
    <lineage>
        <taxon>Bacteria</taxon>
        <taxon>Bacillati</taxon>
        <taxon>Bacillota</taxon>
        <taxon>Clostridia</taxon>
        <taxon>Lachnospirales</taxon>
        <taxon>Lachnospiraceae</taxon>
        <taxon>Laedolimicola</taxon>
    </lineage>
</organism>
<dbReference type="InterPro" id="IPR029052">
    <property type="entry name" value="Metallo-depent_PP-like"/>
</dbReference>
<sequence length="482" mass="53865">MSYKRKRISGRIIFTAAVLLTLVILTVCTLIGQRDSAEDTSAAHTTTSVEETDLLEAMISRPAAEQLDAFLPDYTSAVILNTTLIKDLSLEVGSDASQLRMNWMSPSDEPGCVRWTDTVTGETTDFTADCEVSATVSGCYLNKATATGLEPGVTYRYQVGNDTAWSPVYSYQAPQQTDTLTFLVTSDAQIGQSDMEISELTADRWDRVLNRLTTYVPEANFIFHLGDQVADFGCEKHYRLFLDHLPLYRIALAPVVGNHDVANSYTTEEYGRPGNTYFYDHFNVPNRSEMGQSESDKDGNYYFIRNDVLFIVLNSLTASGGDEQEQYVKQIVNEHPDTRWRILAEHFPAYSGAQNSGSNVGEYLPRIAADYQIDLVLTGHDHVYSRSAFTNRDSDVLTDYNYAGGAVAINPVGPMYLTCGTSSGCLYHFPKAEEHIVYQGQVNSPMGIRIDVNEEELHIRSYLVDTWTMFDEYTIRKDDSAS</sequence>
<evidence type="ECO:0000259" key="3">
    <source>
        <dbReference type="Pfam" id="PF00149"/>
    </source>
</evidence>
<name>A0ABT2RZV2_9FIRM</name>
<evidence type="ECO:0000313" key="5">
    <source>
        <dbReference type="EMBL" id="MCU6697856.1"/>
    </source>
</evidence>
<keyword evidence="2" id="KW-1133">Transmembrane helix</keyword>
<dbReference type="Pfam" id="PF00149">
    <property type="entry name" value="Metallophos"/>
    <property type="match status" value="1"/>
</dbReference>
<evidence type="ECO:0000313" key="6">
    <source>
        <dbReference type="Proteomes" id="UP001652461"/>
    </source>
</evidence>
<dbReference type="InterPro" id="IPR008963">
    <property type="entry name" value="Purple_acid_Pase-like_N"/>
</dbReference>
<accession>A0ABT2RZV2</accession>
<dbReference type="InterPro" id="IPR015914">
    <property type="entry name" value="PAPs_N"/>
</dbReference>
<protein>
    <submittedName>
        <fullName evidence="5">Metallophosphoesterase family protein</fullName>
    </submittedName>
</protein>